<evidence type="ECO:0008006" key="3">
    <source>
        <dbReference type="Google" id="ProtNLM"/>
    </source>
</evidence>
<dbReference type="AlphaFoldDB" id="A0A6J8E9C1"/>
<dbReference type="GO" id="GO:0031647">
    <property type="term" value="P:regulation of protein stability"/>
    <property type="evidence" value="ECO:0007669"/>
    <property type="project" value="TreeGrafter"/>
</dbReference>
<dbReference type="GO" id="GO:0019005">
    <property type="term" value="C:SCF ubiquitin ligase complex"/>
    <property type="evidence" value="ECO:0007669"/>
    <property type="project" value="TreeGrafter"/>
</dbReference>
<accession>A0A6J8E9C1</accession>
<organism evidence="1 2">
    <name type="scientific">Mytilus coruscus</name>
    <name type="common">Sea mussel</name>
    <dbReference type="NCBI Taxonomy" id="42192"/>
    <lineage>
        <taxon>Eukaryota</taxon>
        <taxon>Metazoa</taxon>
        <taxon>Spiralia</taxon>
        <taxon>Lophotrochozoa</taxon>
        <taxon>Mollusca</taxon>
        <taxon>Bivalvia</taxon>
        <taxon>Autobranchia</taxon>
        <taxon>Pteriomorphia</taxon>
        <taxon>Mytilida</taxon>
        <taxon>Mytiloidea</taxon>
        <taxon>Mytilidae</taxon>
        <taxon>Mytilinae</taxon>
        <taxon>Mytilus</taxon>
    </lineage>
</organism>
<dbReference type="PANTHER" id="PTHR20988:SF2">
    <property type="entry name" value="TRANSMEMBRANE PROTEIN 183A-RELATED"/>
    <property type="match status" value="1"/>
</dbReference>
<name>A0A6J8E9C1_MYTCO</name>
<keyword evidence="2" id="KW-1185">Reference proteome</keyword>
<gene>
    <name evidence="1" type="ORF">MCOR_49525</name>
</gene>
<dbReference type="OrthoDB" id="5955317at2759"/>
<dbReference type="InterPro" id="IPR026509">
    <property type="entry name" value="TMEM183"/>
</dbReference>
<evidence type="ECO:0000313" key="2">
    <source>
        <dbReference type="Proteomes" id="UP000507470"/>
    </source>
</evidence>
<dbReference type="PANTHER" id="PTHR20988">
    <property type="entry name" value="TRANSMEMBRANE PROTEIN 183A-RELATED"/>
    <property type="match status" value="1"/>
</dbReference>
<dbReference type="Proteomes" id="UP000507470">
    <property type="component" value="Unassembled WGS sequence"/>
</dbReference>
<dbReference type="EMBL" id="CACVKT020008725">
    <property type="protein sequence ID" value="CAC5416957.1"/>
    <property type="molecule type" value="Genomic_DNA"/>
</dbReference>
<proteinExistence type="predicted"/>
<reference evidence="1 2" key="1">
    <citation type="submission" date="2020-06" db="EMBL/GenBank/DDBJ databases">
        <authorList>
            <person name="Li R."/>
            <person name="Bekaert M."/>
        </authorList>
    </citation>
    <scope>NUCLEOTIDE SEQUENCE [LARGE SCALE GENOMIC DNA]</scope>
    <source>
        <strain evidence="2">wild</strain>
    </source>
</reference>
<protein>
    <recommendedName>
        <fullName evidence="3">Transmembrane protein 183</fullName>
    </recommendedName>
</protein>
<evidence type="ECO:0000313" key="1">
    <source>
        <dbReference type="EMBL" id="CAC5416957.1"/>
    </source>
</evidence>
<sequence length="350" mass="41466">MPRLRHSSMKKCYTSSQSDITLKHYADAASQKLKVSKGAANAIHNEVRNMQMTTIDKTRLEKEDVSWFDKDIDDLEIGEPVSEELEDIDQNQVQRYQRPKRESSSGGMRFPIDLWVALSCQIAPEQILTFAQICRASNAVVHTVQFWKHLYNRFYYEKSELPECLRIENLERINGLRQRVIRSLYYVYPPFVAKIKRTMPFEDEPHFFVGQRCIFTWHEKVKNVYNFNFKFKKERIYEINKLKYFRETADLKNGYRDLYFNHENDYYVLEVTCQTFLSVPSVMGLVLSNVYLKLSSGMRYHCLKLVFDTNIKGIPEGSRKGIEDTVMILDPVLNVKIYPWWHPKYPFLNN</sequence>